<proteinExistence type="predicted"/>
<protein>
    <submittedName>
        <fullName evidence="1">Uncharacterized protein</fullName>
    </submittedName>
</protein>
<gene>
    <name evidence="1" type="ORF">Barrevirus2_21</name>
</gene>
<name>A0A3G4ZPP3_9VIRU</name>
<evidence type="ECO:0000313" key="1">
    <source>
        <dbReference type="EMBL" id="AYV76868.1"/>
    </source>
</evidence>
<dbReference type="EMBL" id="MK071999">
    <property type="protein sequence ID" value="AYV76868.1"/>
    <property type="molecule type" value="Genomic_DNA"/>
</dbReference>
<accession>A0A3G4ZPP3</accession>
<reference evidence="1" key="1">
    <citation type="submission" date="2018-10" db="EMBL/GenBank/DDBJ databases">
        <title>Hidden diversity of soil giant viruses.</title>
        <authorList>
            <person name="Schulz F."/>
            <person name="Alteio L."/>
            <person name="Goudeau D."/>
            <person name="Ryan E.M."/>
            <person name="Malmstrom R.R."/>
            <person name="Blanchard J."/>
            <person name="Woyke T."/>
        </authorList>
    </citation>
    <scope>NUCLEOTIDE SEQUENCE</scope>
    <source>
        <strain evidence="1">BAV1</strain>
    </source>
</reference>
<sequence length="51" mass="5731">MKPGVGQQNDFTIVIPSFWSTIAIQFCWATPGFIIRPSMIQLYETGGRPTK</sequence>
<organism evidence="1">
    <name type="scientific">Barrevirus sp</name>
    <dbReference type="NCBI Taxonomy" id="2487763"/>
    <lineage>
        <taxon>Viruses</taxon>
        <taxon>Varidnaviria</taxon>
        <taxon>Bamfordvirae</taxon>
        <taxon>Nucleocytoviricota</taxon>
        <taxon>Megaviricetes</taxon>
        <taxon>Imitervirales</taxon>
        <taxon>Mimiviridae</taxon>
        <taxon>Klosneuvirinae</taxon>
    </lineage>
</organism>